<evidence type="ECO:0000313" key="2">
    <source>
        <dbReference type="Proteomes" id="UP000422569"/>
    </source>
</evidence>
<sequence>MCAKCGAFERGRLAWMALTRLNLARPGVRVLNLAPEPFMLCSKSRLFEGGYHAADYDPALFAKWGKPVMPLDLCSDLNNLPPGYYDVIMHNHVLEHVPCEVTTVLRGLNRAIIHGGYHLFSVPIKSNAITVEDLSSELTSAERLAAFGQEDHMRYFGDIDFLEFLKKAEMTDGMVDLSSLISSEECIAAGLPPDVFETLNSNRVFVWRKQ</sequence>
<dbReference type="RefSeq" id="WP_154419835.1">
    <property type="nucleotide sequence ID" value="NZ_CP044331.1"/>
</dbReference>
<accession>A0A6B8M8C6</accession>
<dbReference type="Proteomes" id="UP000422569">
    <property type="component" value="Chromosome"/>
</dbReference>
<dbReference type="GO" id="GO:0008168">
    <property type="term" value="F:methyltransferase activity"/>
    <property type="evidence" value="ECO:0007669"/>
    <property type="project" value="UniProtKB-KW"/>
</dbReference>
<dbReference type="GO" id="GO:0032259">
    <property type="term" value="P:methylation"/>
    <property type="evidence" value="ECO:0007669"/>
    <property type="project" value="UniProtKB-KW"/>
</dbReference>
<proteinExistence type="predicted"/>
<reference evidence="1 2" key="1">
    <citation type="submission" date="2019-09" db="EMBL/GenBank/DDBJ databases">
        <title>Isolation and complete genome sequencing of Methylocystis species.</title>
        <authorList>
            <person name="Rumah B.L."/>
            <person name="Stead C.E."/>
            <person name="Stevens B.C."/>
            <person name="Minton N.P."/>
            <person name="Grosse-Honebrink A."/>
            <person name="Zhang Y."/>
        </authorList>
    </citation>
    <scope>NUCLEOTIDE SEQUENCE [LARGE SCALE GENOMIC DNA]</scope>
    <source>
        <strain evidence="1 2">BRCS2</strain>
    </source>
</reference>
<dbReference type="AlphaFoldDB" id="A0A6B8M8C6"/>
<keyword evidence="2" id="KW-1185">Reference proteome</keyword>
<dbReference type="Gene3D" id="3.40.50.150">
    <property type="entry name" value="Vaccinia Virus protein VP39"/>
    <property type="match status" value="1"/>
</dbReference>
<gene>
    <name evidence="1" type="ORF">F7D14_09005</name>
</gene>
<dbReference type="KEGG" id="mpar:F7D14_09005"/>
<protein>
    <submittedName>
        <fullName evidence="1">Class I SAM-dependent methyltransferase</fullName>
    </submittedName>
</protein>
<dbReference type="EMBL" id="CP044331">
    <property type="protein sequence ID" value="QGM97583.1"/>
    <property type="molecule type" value="Genomic_DNA"/>
</dbReference>
<organism evidence="1 2">
    <name type="scientific">Methylocystis parvus</name>
    <dbReference type="NCBI Taxonomy" id="134"/>
    <lineage>
        <taxon>Bacteria</taxon>
        <taxon>Pseudomonadati</taxon>
        <taxon>Pseudomonadota</taxon>
        <taxon>Alphaproteobacteria</taxon>
        <taxon>Hyphomicrobiales</taxon>
        <taxon>Methylocystaceae</taxon>
        <taxon>Methylocystis</taxon>
    </lineage>
</organism>
<dbReference type="SUPFAM" id="SSF53335">
    <property type="entry name" value="S-adenosyl-L-methionine-dependent methyltransferases"/>
    <property type="match status" value="1"/>
</dbReference>
<keyword evidence="1" id="KW-0489">Methyltransferase</keyword>
<evidence type="ECO:0000313" key="1">
    <source>
        <dbReference type="EMBL" id="QGM97583.1"/>
    </source>
</evidence>
<name>A0A6B8M8C6_9HYPH</name>
<dbReference type="InterPro" id="IPR029063">
    <property type="entry name" value="SAM-dependent_MTases_sf"/>
</dbReference>
<keyword evidence="1" id="KW-0808">Transferase</keyword>